<name>R0IB68_EXST2</name>
<dbReference type="InterPro" id="IPR002110">
    <property type="entry name" value="Ankyrin_rpt"/>
</dbReference>
<organism evidence="4 5">
    <name type="scientific">Exserohilum turcicum (strain 28A)</name>
    <name type="common">Northern leaf blight fungus</name>
    <name type="synonym">Setosphaeria turcica</name>
    <dbReference type="NCBI Taxonomy" id="671987"/>
    <lineage>
        <taxon>Eukaryota</taxon>
        <taxon>Fungi</taxon>
        <taxon>Dikarya</taxon>
        <taxon>Ascomycota</taxon>
        <taxon>Pezizomycotina</taxon>
        <taxon>Dothideomycetes</taxon>
        <taxon>Pleosporomycetidae</taxon>
        <taxon>Pleosporales</taxon>
        <taxon>Pleosporineae</taxon>
        <taxon>Pleosporaceae</taxon>
        <taxon>Exserohilum</taxon>
    </lineage>
</organism>
<evidence type="ECO:0000256" key="3">
    <source>
        <dbReference type="PROSITE-ProRule" id="PRU00023"/>
    </source>
</evidence>
<reference evidence="4 5" key="1">
    <citation type="journal article" date="2012" name="PLoS Pathog.">
        <title>Diverse lifestyles and strategies of plant pathogenesis encoded in the genomes of eighteen Dothideomycetes fungi.</title>
        <authorList>
            <person name="Ohm R.A."/>
            <person name="Feau N."/>
            <person name="Henrissat B."/>
            <person name="Schoch C.L."/>
            <person name="Horwitz B.A."/>
            <person name="Barry K.W."/>
            <person name="Condon B.J."/>
            <person name="Copeland A.C."/>
            <person name="Dhillon B."/>
            <person name="Glaser F."/>
            <person name="Hesse C.N."/>
            <person name="Kosti I."/>
            <person name="LaButti K."/>
            <person name="Lindquist E.A."/>
            <person name="Lucas S."/>
            <person name="Salamov A.A."/>
            <person name="Bradshaw R.E."/>
            <person name="Ciuffetti L."/>
            <person name="Hamelin R.C."/>
            <person name="Kema G.H.J."/>
            <person name="Lawrence C."/>
            <person name="Scott J.A."/>
            <person name="Spatafora J.W."/>
            <person name="Turgeon B.G."/>
            <person name="de Wit P.J.G.M."/>
            <person name="Zhong S."/>
            <person name="Goodwin S.B."/>
            <person name="Grigoriev I.V."/>
        </authorList>
    </citation>
    <scope>NUCLEOTIDE SEQUENCE [LARGE SCALE GENOMIC DNA]</scope>
    <source>
        <strain evidence="5">28A</strain>
    </source>
</reference>
<sequence>MQPTTQILVKRFFSSETVIIRWLQVFLRLRGDRGIWRSSSAYEEIQLIRKTCELANCSSDVSRRLSLLLGPNHGRFRRWKRFITSGTANDFLPALHVAAFFDFDGYLEKALRAGADRIEKSLEKQTPLHLAARGDSVNCGKILLNHCANINARGWSGTTPLSWAIDGEIYTDAAGEGPFEMAWFLLQHNADPTLGPRTPHEHSIPISWACGYPQPDNPYILELVNEMLDRGASIYIDGSPGFRKPLLTSAVIAKSCRHDRRALHLAASVPSPQLAASLTATLVQRGADCNARSSDGSLPLHEATRFGNLGAMKVLIAQHERHQLDTEDDLGRTPFTIAVEMNFKEGVQVLLDAGSSMESSLWKVKRIQRSPSQLENARHTSYEVVEKQAASFPPHVVRMILDEADYWIKATCGRYETLEYDEDEANKRAAYLVTDAICGASRFPVREIVVVVRSHDQGWSDYRHQHGSYEGSMTWFDVVVQRPDGSTRNIGNHGQGVITNVHAYVEARVHFVVFKFIPSRGRTSWLGLIEPGDRLGIVPQARYRGWVNYVESVRIDVFSTFILERARG</sequence>
<dbReference type="PANTHER" id="PTHR24201">
    <property type="entry name" value="ANK_REP_REGION DOMAIN-CONTAINING PROTEIN"/>
    <property type="match status" value="1"/>
</dbReference>
<dbReference type="Pfam" id="PF12796">
    <property type="entry name" value="Ank_2"/>
    <property type="match status" value="2"/>
</dbReference>
<dbReference type="SUPFAM" id="SSF48403">
    <property type="entry name" value="Ankyrin repeat"/>
    <property type="match status" value="1"/>
</dbReference>
<dbReference type="HOGENOM" id="CLU_479933_0_0_1"/>
<gene>
    <name evidence="4" type="ORF">SETTUDRAFT_22508</name>
</gene>
<dbReference type="InterPro" id="IPR050776">
    <property type="entry name" value="Ank_Repeat/CDKN_Inhibitor"/>
</dbReference>
<evidence type="ECO:0008006" key="6">
    <source>
        <dbReference type="Google" id="ProtNLM"/>
    </source>
</evidence>
<keyword evidence="5" id="KW-1185">Reference proteome</keyword>
<reference evidence="4 5" key="2">
    <citation type="journal article" date="2013" name="PLoS Genet.">
        <title>Comparative genome structure, secondary metabolite, and effector coding capacity across Cochliobolus pathogens.</title>
        <authorList>
            <person name="Condon B.J."/>
            <person name="Leng Y."/>
            <person name="Wu D."/>
            <person name="Bushley K.E."/>
            <person name="Ohm R.A."/>
            <person name="Otillar R."/>
            <person name="Martin J."/>
            <person name="Schackwitz W."/>
            <person name="Grimwood J."/>
            <person name="MohdZainudin N."/>
            <person name="Xue C."/>
            <person name="Wang R."/>
            <person name="Manning V.A."/>
            <person name="Dhillon B."/>
            <person name="Tu Z.J."/>
            <person name="Steffenson B.J."/>
            <person name="Salamov A."/>
            <person name="Sun H."/>
            <person name="Lowry S."/>
            <person name="LaButti K."/>
            <person name="Han J."/>
            <person name="Copeland A."/>
            <person name="Lindquist E."/>
            <person name="Barry K."/>
            <person name="Schmutz J."/>
            <person name="Baker S.E."/>
            <person name="Ciuffetti L.M."/>
            <person name="Grigoriev I.V."/>
            <person name="Zhong S."/>
            <person name="Turgeon B.G."/>
        </authorList>
    </citation>
    <scope>NUCLEOTIDE SEQUENCE [LARGE SCALE GENOMIC DNA]</scope>
    <source>
        <strain evidence="5">28A</strain>
    </source>
</reference>
<dbReference type="Gene3D" id="1.25.40.20">
    <property type="entry name" value="Ankyrin repeat-containing domain"/>
    <property type="match status" value="1"/>
</dbReference>
<protein>
    <recommendedName>
        <fullName evidence="6">Ankyrin</fullName>
    </recommendedName>
</protein>
<feature type="repeat" description="ANK" evidence="3">
    <location>
        <begin position="123"/>
        <end position="155"/>
    </location>
</feature>
<dbReference type="STRING" id="671987.R0IB68"/>
<evidence type="ECO:0000256" key="1">
    <source>
        <dbReference type="ARBA" id="ARBA00022737"/>
    </source>
</evidence>
<dbReference type="InterPro" id="IPR036770">
    <property type="entry name" value="Ankyrin_rpt-contain_sf"/>
</dbReference>
<dbReference type="EMBL" id="KB908844">
    <property type="protein sequence ID" value="EOA82521.1"/>
    <property type="molecule type" value="Genomic_DNA"/>
</dbReference>
<keyword evidence="2 3" id="KW-0040">ANK repeat</keyword>
<dbReference type="OrthoDB" id="66095at2759"/>
<evidence type="ECO:0000313" key="5">
    <source>
        <dbReference type="Proteomes" id="UP000016935"/>
    </source>
</evidence>
<dbReference type="GeneID" id="19402563"/>
<evidence type="ECO:0000313" key="4">
    <source>
        <dbReference type="EMBL" id="EOA82521.1"/>
    </source>
</evidence>
<proteinExistence type="predicted"/>
<dbReference type="AlphaFoldDB" id="R0IB68"/>
<dbReference type="PROSITE" id="PS50297">
    <property type="entry name" value="ANK_REP_REGION"/>
    <property type="match status" value="1"/>
</dbReference>
<dbReference type="SMART" id="SM00248">
    <property type="entry name" value="ANK"/>
    <property type="match status" value="7"/>
</dbReference>
<keyword evidence="1" id="KW-0677">Repeat</keyword>
<dbReference type="eggNOG" id="KOG4177">
    <property type="taxonomic scope" value="Eukaryota"/>
</dbReference>
<evidence type="ECO:0000256" key="2">
    <source>
        <dbReference type="ARBA" id="ARBA00023043"/>
    </source>
</evidence>
<accession>R0IB68</accession>
<dbReference type="Proteomes" id="UP000016935">
    <property type="component" value="Unassembled WGS sequence"/>
</dbReference>
<dbReference type="RefSeq" id="XP_008029343.1">
    <property type="nucleotide sequence ID" value="XM_008031152.1"/>
</dbReference>
<dbReference type="PROSITE" id="PS50088">
    <property type="entry name" value="ANK_REPEAT"/>
    <property type="match status" value="1"/>
</dbReference>